<protein>
    <recommendedName>
        <fullName evidence="1">Thioredoxin domain-containing protein</fullName>
    </recommendedName>
</protein>
<dbReference type="PANTHER" id="PTHR10438:SF434">
    <property type="entry name" value="THIOREDOXIN H9"/>
    <property type="match status" value="1"/>
</dbReference>
<dbReference type="PROSITE" id="PS00194">
    <property type="entry name" value="THIOREDOXIN_1"/>
    <property type="match status" value="1"/>
</dbReference>
<dbReference type="PROSITE" id="PS51352">
    <property type="entry name" value="THIOREDOXIN_2"/>
    <property type="match status" value="1"/>
</dbReference>
<dbReference type="Pfam" id="PF00085">
    <property type="entry name" value="Thioredoxin"/>
    <property type="match status" value="1"/>
</dbReference>
<feature type="domain" description="Thioredoxin" evidence="1">
    <location>
        <begin position="30"/>
        <end position="142"/>
    </location>
</feature>
<dbReference type="PRINTS" id="PR00421">
    <property type="entry name" value="THIOREDOXIN"/>
</dbReference>
<dbReference type="InterPro" id="IPR017937">
    <property type="entry name" value="Thioredoxin_CS"/>
</dbReference>
<evidence type="ECO:0000313" key="3">
    <source>
        <dbReference type="Proteomes" id="UP001153076"/>
    </source>
</evidence>
<dbReference type="OrthoDB" id="2121326at2759"/>
<dbReference type="SUPFAM" id="SSF52833">
    <property type="entry name" value="Thioredoxin-like"/>
    <property type="match status" value="1"/>
</dbReference>
<keyword evidence="3" id="KW-1185">Reference proteome</keyword>
<dbReference type="InterPro" id="IPR050620">
    <property type="entry name" value="Thioredoxin_H-type-like"/>
</dbReference>
<accession>A0A9Q1GLD1</accession>
<dbReference type="EMBL" id="JAKOGI010002381">
    <property type="protein sequence ID" value="KAJ8422128.1"/>
    <property type="molecule type" value="Genomic_DNA"/>
</dbReference>
<organism evidence="2 3">
    <name type="scientific">Carnegiea gigantea</name>
    <dbReference type="NCBI Taxonomy" id="171969"/>
    <lineage>
        <taxon>Eukaryota</taxon>
        <taxon>Viridiplantae</taxon>
        <taxon>Streptophyta</taxon>
        <taxon>Embryophyta</taxon>
        <taxon>Tracheophyta</taxon>
        <taxon>Spermatophyta</taxon>
        <taxon>Magnoliopsida</taxon>
        <taxon>eudicotyledons</taxon>
        <taxon>Gunneridae</taxon>
        <taxon>Pentapetalae</taxon>
        <taxon>Caryophyllales</taxon>
        <taxon>Cactineae</taxon>
        <taxon>Cactaceae</taxon>
        <taxon>Cactoideae</taxon>
        <taxon>Echinocereeae</taxon>
        <taxon>Carnegiea</taxon>
    </lineage>
</organism>
<dbReference type="AlphaFoldDB" id="A0A9Q1GLD1"/>
<name>A0A9Q1GLD1_9CARY</name>
<dbReference type="PANTHER" id="PTHR10438">
    <property type="entry name" value="THIOREDOXIN"/>
    <property type="match status" value="1"/>
</dbReference>
<dbReference type="InterPro" id="IPR036249">
    <property type="entry name" value="Thioredoxin-like_sf"/>
</dbReference>
<reference evidence="2" key="1">
    <citation type="submission" date="2022-04" db="EMBL/GenBank/DDBJ databases">
        <title>Carnegiea gigantea Genome sequencing and assembly v2.</title>
        <authorList>
            <person name="Copetti D."/>
            <person name="Sanderson M.J."/>
            <person name="Burquez A."/>
            <person name="Wojciechowski M.F."/>
        </authorList>
    </citation>
    <scope>NUCLEOTIDE SEQUENCE</scope>
    <source>
        <strain evidence="2">SGP5-SGP5p</strain>
        <tissue evidence="2">Aerial part</tissue>
    </source>
</reference>
<dbReference type="Gene3D" id="3.40.30.10">
    <property type="entry name" value="Glutaredoxin"/>
    <property type="match status" value="1"/>
</dbReference>
<gene>
    <name evidence="2" type="ORF">Cgig2_012586</name>
</gene>
<evidence type="ECO:0000259" key="1">
    <source>
        <dbReference type="PROSITE" id="PS51352"/>
    </source>
</evidence>
<proteinExistence type="predicted"/>
<comment type="caution">
    <text evidence="2">The sequence shown here is derived from an EMBL/GenBank/DDBJ whole genome shotgun (WGS) entry which is preliminary data.</text>
</comment>
<evidence type="ECO:0000313" key="2">
    <source>
        <dbReference type="EMBL" id="KAJ8422128.1"/>
    </source>
</evidence>
<dbReference type="Proteomes" id="UP001153076">
    <property type="component" value="Unassembled WGS sequence"/>
</dbReference>
<sequence>MFSIQLSSFSTMGKCASKHQIDGGESSHFNFAGGNVHLVSSQEDWEGKLSEANREGKIVLANFSASWCGPCKLIAPYYAELSEKYPSLMFLLIDVDEMTDLSTSYDIKATPSIFFLKNGEQINKLVGCNKPELLKKITAILDSQPESSCLQPQPQ</sequence>
<dbReference type="CDD" id="cd02947">
    <property type="entry name" value="TRX_family"/>
    <property type="match status" value="1"/>
</dbReference>
<dbReference type="InterPro" id="IPR013766">
    <property type="entry name" value="Thioredoxin_domain"/>
</dbReference>